<dbReference type="PANTHER" id="PTHR16943:SF8">
    <property type="entry name" value="2-METHYLCITRATE DEHYDRATASE"/>
    <property type="match status" value="1"/>
</dbReference>
<dbReference type="PANTHER" id="PTHR16943">
    <property type="entry name" value="2-METHYLCITRATE DEHYDRATASE-RELATED"/>
    <property type="match status" value="1"/>
</dbReference>
<dbReference type="RefSeq" id="WP_025420892.1">
    <property type="nucleotide sequence ID" value="NZ_CP006569.1"/>
</dbReference>
<dbReference type="InterPro" id="IPR005656">
    <property type="entry name" value="MmgE_PrpD"/>
</dbReference>
<evidence type="ECO:0008006" key="6">
    <source>
        <dbReference type="Google" id="ProtNLM"/>
    </source>
</evidence>
<dbReference type="SUPFAM" id="SSF103378">
    <property type="entry name" value="2-methylcitrate dehydratase PrpD"/>
    <property type="match status" value="1"/>
</dbReference>
<organism evidence="4 5">
    <name type="scientific">Sodalis praecaptivus</name>
    <dbReference type="NCBI Taxonomy" id="1239307"/>
    <lineage>
        <taxon>Bacteria</taxon>
        <taxon>Pseudomonadati</taxon>
        <taxon>Pseudomonadota</taxon>
        <taxon>Gammaproteobacteria</taxon>
        <taxon>Enterobacterales</taxon>
        <taxon>Bruguierivoracaceae</taxon>
        <taxon>Sodalis</taxon>
    </lineage>
</organism>
<dbReference type="GO" id="GO:0016829">
    <property type="term" value="F:lyase activity"/>
    <property type="evidence" value="ECO:0007669"/>
    <property type="project" value="InterPro"/>
</dbReference>
<name>W0HU70_9GAMM</name>
<dbReference type="EMBL" id="CP006569">
    <property type="protein sequence ID" value="AHF75760.1"/>
    <property type="molecule type" value="Genomic_DNA"/>
</dbReference>
<dbReference type="InterPro" id="IPR036148">
    <property type="entry name" value="MmgE/PrpD_sf"/>
</dbReference>
<dbReference type="HOGENOM" id="CLU_026574_2_2_6"/>
<dbReference type="OrthoDB" id="9795089at2"/>
<dbReference type="AlphaFoldDB" id="W0HU70"/>
<dbReference type="Proteomes" id="UP000019028">
    <property type="component" value="Chromosome"/>
</dbReference>
<evidence type="ECO:0000313" key="4">
    <source>
        <dbReference type="EMBL" id="AHF75760.1"/>
    </source>
</evidence>
<dbReference type="Pfam" id="PF19305">
    <property type="entry name" value="MmgE_PrpD_C"/>
    <property type="match status" value="1"/>
</dbReference>
<evidence type="ECO:0000259" key="2">
    <source>
        <dbReference type="Pfam" id="PF03972"/>
    </source>
</evidence>
<dbReference type="KEGG" id="sod:Sant_0664"/>
<accession>W0HU70</accession>
<evidence type="ECO:0000259" key="3">
    <source>
        <dbReference type="Pfam" id="PF19305"/>
    </source>
</evidence>
<dbReference type="InterPro" id="IPR045337">
    <property type="entry name" value="MmgE_PrpD_C"/>
</dbReference>
<reference evidence="4 5" key="1">
    <citation type="journal article" date="2014" name="Genome Biol. Evol.">
        <title>Genome degeneration and adaptation in a nascent stage of symbiosis.</title>
        <authorList>
            <person name="Oakeson K.F."/>
            <person name="Gil R."/>
            <person name="Clayton A.L."/>
            <person name="Dunn D.M."/>
            <person name="von Niederhausern A.C."/>
            <person name="Hamil C."/>
            <person name="Aoyagi A."/>
            <person name="Duval B."/>
            <person name="Baca A."/>
            <person name="Silva F.J."/>
            <person name="Vallier A."/>
            <person name="Jackson D.G."/>
            <person name="Latorre A."/>
            <person name="Weiss R.B."/>
            <person name="Heddi A."/>
            <person name="Moya A."/>
            <person name="Dale C."/>
        </authorList>
    </citation>
    <scope>NUCLEOTIDE SEQUENCE [LARGE SCALE GENOMIC DNA]</scope>
    <source>
        <strain evidence="4 5">HS1</strain>
    </source>
</reference>
<keyword evidence="5" id="KW-1185">Reference proteome</keyword>
<proteinExistence type="inferred from homology"/>
<comment type="similarity">
    <text evidence="1">Belongs to the PrpD family.</text>
</comment>
<protein>
    <recommendedName>
        <fullName evidence="6">MmgE/PrpD family protein</fullName>
    </recommendedName>
</protein>
<gene>
    <name evidence="4" type="ORF">Sant_0664</name>
</gene>
<evidence type="ECO:0000256" key="1">
    <source>
        <dbReference type="ARBA" id="ARBA00006174"/>
    </source>
</evidence>
<dbReference type="Pfam" id="PF03972">
    <property type="entry name" value="MmgE_PrpD_N"/>
    <property type="match status" value="1"/>
</dbReference>
<dbReference type="InterPro" id="IPR042188">
    <property type="entry name" value="MmgE/PrpD_sf_2"/>
</dbReference>
<feature type="domain" description="MmgE/PrpD C-terminal" evidence="3">
    <location>
        <begin position="275"/>
        <end position="435"/>
    </location>
</feature>
<feature type="domain" description="MmgE/PrpD N-terminal" evidence="2">
    <location>
        <begin position="22"/>
        <end position="247"/>
    </location>
</feature>
<dbReference type="PATRIC" id="fig|1239307.3.peg.714"/>
<dbReference type="Gene3D" id="3.30.1330.120">
    <property type="entry name" value="2-methylcitrate dehydratase PrpD"/>
    <property type="match status" value="1"/>
</dbReference>
<dbReference type="InterPro" id="IPR042183">
    <property type="entry name" value="MmgE/PrpD_sf_1"/>
</dbReference>
<dbReference type="Gene3D" id="1.10.4100.10">
    <property type="entry name" value="2-methylcitrate dehydratase PrpD"/>
    <property type="match status" value="1"/>
</dbReference>
<evidence type="ECO:0000313" key="5">
    <source>
        <dbReference type="Proteomes" id="UP000019028"/>
    </source>
</evidence>
<dbReference type="InterPro" id="IPR045336">
    <property type="entry name" value="MmgE_PrpD_N"/>
</dbReference>
<sequence>MSELLEHERAVAECLLASYGAAVPPAAQAVAGEHLTDLLGVMLAGAQHPSTLALLATLPAQVPAPGASARAIGQGKSLSIQHAALFNAFAAHVDDFDDDDTLLSLSHPTVTVGAACLALCDALDLSGTALVAAYLTGVETIMRLGPLVNPRHYLAGWHATCTLGVVGAAAASGLLLGLDADRLRHALGFAASMAAGLRSNFGSDAKPLQTGLAAAHGVMAAQMAAAGMTSTPGSLMGPAGMVSMFAGVPVAVQDFIAPFARPFALEGVGVTIKAYPCCTCSHAAIALLMSLIADERLSATAIARVEVSVDPATPRILIHPQATTAMEAKFSLPFSLAIAVVQGQLALQDFNDETVRRDEVRAFAQKVLTLCDDTLPKGAGGVALGCRLRLTTVDGNTFFRSTDVEPGSKAWRLSHQQLADKFVRCASASLTAAQAADVFAYALDMAALPTLRSLLAALCPDARN</sequence>